<dbReference type="Ensembl" id="ENSAMXT00000039441.1">
    <property type="protein sequence ID" value="ENSAMXP00000042796.1"/>
    <property type="gene ID" value="ENSAMXG00000036509.1"/>
</dbReference>
<dbReference type="GO" id="GO:0003676">
    <property type="term" value="F:nucleic acid binding"/>
    <property type="evidence" value="ECO:0007669"/>
    <property type="project" value="InterPro"/>
</dbReference>
<evidence type="ECO:0000313" key="1">
    <source>
        <dbReference type="Ensembl" id="ENSAMXP00000042796.1"/>
    </source>
</evidence>
<reference evidence="2" key="1">
    <citation type="submission" date="2013-03" db="EMBL/GenBank/DDBJ databases">
        <authorList>
            <person name="Jeffery W."/>
            <person name="Warren W."/>
            <person name="Wilson R.K."/>
        </authorList>
    </citation>
    <scope>NUCLEOTIDE SEQUENCE</scope>
    <source>
        <strain evidence="2">female</strain>
    </source>
</reference>
<reference evidence="1" key="3">
    <citation type="submission" date="2025-08" db="UniProtKB">
        <authorList>
            <consortium name="Ensembl"/>
        </authorList>
    </citation>
    <scope>IDENTIFICATION</scope>
</reference>
<reference evidence="2" key="2">
    <citation type="journal article" date="2014" name="Nat. Commun.">
        <title>The cavefish genome reveals candidate genes for eye loss.</title>
        <authorList>
            <person name="McGaugh S.E."/>
            <person name="Gross J.B."/>
            <person name="Aken B."/>
            <person name="Blin M."/>
            <person name="Borowsky R."/>
            <person name="Chalopin D."/>
            <person name="Hinaux H."/>
            <person name="Jeffery W.R."/>
            <person name="Keene A."/>
            <person name="Ma L."/>
            <person name="Minx P."/>
            <person name="Murphy D."/>
            <person name="O'Quin K.E."/>
            <person name="Retaux S."/>
            <person name="Rohner N."/>
            <person name="Searle S.M."/>
            <person name="Stahl B.A."/>
            <person name="Tabin C."/>
            <person name="Volff J.N."/>
            <person name="Yoshizawa M."/>
            <person name="Warren W.C."/>
        </authorList>
    </citation>
    <scope>NUCLEOTIDE SEQUENCE [LARGE SCALE GENOMIC DNA]</scope>
    <source>
        <strain evidence="2">female</strain>
    </source>
</reference>
<protein>
    <submittedName>
        <fullName evidence="1">Uncharacterized protein</fullName>
    </submittedName>
</protein>
<name>A0A3B1JM47_ASTMX</name>
<dbReference type="AlphaFoldDB" id="A0A3B1JM47"/>
<dbReference type="Proteomes" id="UP000018467">
    <property type="component" value="Unassembled WGS sequence"/>
</dbReference>
<dbReference type="InParanoid" id="A0A3B1JM47"/>
<dbReference type="STRING" id="7994.ENSAMXP00000042796"/>
<evidence type="ECO:0000313" key="2">
    <source>
        <dbReference type="Proteomes" id="UP000018467"/>
    </source>
</evidence>
<reference evidence="1" key="4">
    <citation type="submission" date="2025-09" db="UniProtKB">
        <authorList>
            <consortium name="Ensembl"/>
        </authorList>
    </citation>
    <scope>IDENTIFICATION</scope>
</reference>
<accession>A0A3B1JM47</accession>
<dbReference type="Gene3D" id="3.30.420.10">
    <property type="entry name" value="Ribonuclease H-like superfamily/Ribonuclease H"/>
    <property type="match status" value="1"/>
</dbReference>
<organism evidence="1 2">
    <name type="scientific">Astyanax mexicanus</name>
    <name type="common">Blind cave fish</name>
    <name type="synonym">Astyanax fasciatus mexicanus</name>
    <dbReference type="NCBI Taxonomy" id="7994"/>
    <lineage>
        <taxon>Eukaryota</taxon>
        <taxon>Metazoa</taxon>
        <taxon>Chordata</taxon>
        <taxon>Craniata</taxon>
        <taxon>Vertebrata</taxon>
        <taxon>Euteleostomi</taxon>
        <taxon>Actinopterygii</taxon>
        <taxon>Neopterygii</taxon>
        <taxon>Teleostei</taxon>
        <taxon>Ostariophysi</taxon>
        <taxon>Characiformes</taxon>
        <taxon>Characoidei</taxon>
        <taxon>Acestrorhamphidae</taxon>
        <taxon>Acestrorhamphinae</taxon>
        <taxon>Astyanax</taxon>
    </lineage>
</organism>
<dbReference type="Bgee" id="ENSAMXG00000036509">
    <property type="expression patterns" value="Expressed in camera-type eye and 9 other cell types or tissues"/>
</dbReference>
<sequence length="122" mass="14186">MKFLKLFLCRKQIRCSPHPVLLIRSKFPQSVMVWGCMSARGVGKLCFLKKTVNAAVYSRLFRKRFLIQTVERAVRRRDSLSSKQRSCHRLIARGKVDQNWSLKKQLEVLAWPANSPVTFNGH</sequence>
<proteinExistence type="predicted"/>
<keyword evidence="2" id="KW-1185">Reference proteome</keyword>
<dbReference type="InterPro" id="IPR036397">
    <property type="entry name" value="RNaseH_sf"/>
</dbReference>